<evidence type="ECO:0000256" key="1">
    <source>
        <dbReference type="ARBA" id="ARBA00023242"/>
    </source>
</evidence>
<evidence type="ECO:0000259" key="3">
    <source>
        <dbReference type="PROSITE" id="PS50048"/>
    </source>
</evidence>
<feature type="region of interest" description="Disordered" evidence="2">
    <location>
        <begin position="1"/>
        <end position="35"/>
    </location>
</feature>
<dbReference type="PROSITE" id="PS00463">
    <property type="entry name" value="ZN2_CY6_FUNGAL_1"/>
    <property type="match status" value="1"/>
</dbReference>
<dbReference type="HOGENOM" id="CLU_336555_0_0_1"/>
<reference evidence="5" key="2">
    <citation type="submission" date="2015-01" db="EMBL/GenBank/DDBJ databases">
        <title>Evolutionary Origins and Diversification of the Mycorrhizal Mutualists.</title>
        <authorList>
            <consortium name="DOE Joint Genome Institute"/>
            <consortium name="Mycorrhizal Genomics Consortium"/>
            <person name="Kohler A."/>
            <person name="Kuo A."/>
            <person name="Nagy L.G."/>
            <person name="Floudas D."/>
            <person name="Copeland A."/>
            <person name="Barry K.W."/>
            <person name="Cichocki N."/>
            <person name="Veneault-Fourrey C."/>
            <person name="LaButti K."/>
            <person name="Lindquist E.A."/>
            <person name="Lipzen A."/>
            <person name="Lundell T."/>
            <person name="Morin E."/>
            <person name="Murat C."/>
            <person name="Riley R."/>
            <person name="Ohm R."/>
            <person name="Sun H."/>
            <person name="Tunlid A."/>
            <person name="Henrissat B."/>
            <person name="Grigoriev I.V."/>
            <person name="Hibbett D.S."/>
            <person name="Martin F."/>
        </authorList>
    </citation>
    <scope>NUCLEOTIDE SEQUENCE [LARGE SCALE GENOMIC DNA]</scope>
    <source>
        <strain evidence="5">MUT 4182</strain>
    </source>
</reference>
<dbReference type="GO" id="GO:0008270">
    <property type="term" value="F:zinc ion binding"/>
    <property type="evidence" value="ECO:0007669"/>
    <property type="project" value="InterPro"/>
</dbReference>
<dbReference type="SMART" id="SM00066">
    <property type="entry name" value="GAL4"/>
    <property type="match status" value="1"/>
</dbReference>
<evidence type="ECO:0000256" key="2">
    <source>
        <dbReference type="SAM" id="MobiDB-lite"/>
    </source>
</evidence>
<accession>A0A0C3QH32</accession>
<feature type="region of interest" description="Disordered" evidence="2">
    <location>
        <begin position="655"/>
        <end position="699"/>
    </location>
</feature>
<protein>
    <recommendedName>
        <fullName evidence="3">Zn(2)-C6 fungal-type domain-containing protein</fullName>
    </recommendedName>
</protein>
<reference evidence="4 5" key="1">
    <citation type="submission" date="2014-04" db="EMBL/GenBank/DDBJ databases">
        <authorList>
            <consortium name="DOE Joint Genome Institute"/>
            <person name="Kuo A."/>
            <person name="Girlanda M."/>
            <person name="Perotto S."/>
            <person name="Kohler A."/>
            <person name="Nagy L.G."/>
            <person name="Floudas D."/>
            <person name="Copeland A."/>
            <person name="Barry K.W."/>
            <person name="Cichocki N."/>
            <person name="Veneault-Fourrey C."/>
            <person name="LaButti K."/>
            <person name="Lindquist E.A."/>
            <person name="Lipzen A."/>
            <person name="Lundell T."/>
            <person name="Morin E."/>
            <person name="Murat C."/>
            <person name="Sun H."/>
            <person name="Tunlid A."/>
            <person name="Henrissat B."/>
            <person name="Grigoriev I.V."/>
            <person name="Hibbett D.S."/>
            <person name="Martin F."/>
            <person name="Nordberg H.P."/>
            <person name="Cantor M.N."/>
            <person name="Hua S.X."/>
        </authorList>
    </citation>
    <scope>NUCLEOTIDE SEQUENCE [LARGE SCALE GENOMIC DNA]</scope>
    <source>
        <strain evidence="4 5">MUT 4182</strain>
    </source>
</reference>
<dbReference type="PROSITE" id="PS50048">
    <property type="entry name" value="ZN2_CY6_FUNGAL_2"/>
    <property type="match status" value="1"/>
</dbReference>
<dbReference type="OrthoDB" id="3263880at2759"/>
<evidence type="ECO:0000313" key="5">
    <source>
        <dbReference type="Proteomes" id="UP000054248"/>
    </source>
</evidence>
<dbReference type="AlphaFoldDB" id="A0A0C3QH32"/>
<name>A0A0C3QH32_9AGAM</name>
<sequence length="847" mass="93505">MPATRTVDAASTTGSRSKRTVSSSIAPGASPRKQNTACAACRRRRVRCDRRDGNVDICTECAQRGFACVDDERQMGKILRRGRKIQELEALFGQYPPGKRPNPDEVRQRLAAAGSRTVSGSSTQSSRPMKRELTMEFFSSDYFKWFQMHFPILDPAEFIDRYEKFVNRGISLGAGGELIAQTLRAWATSYGFDENGADALYFQEEGVKVEDDDALATAEKRKAATNAIVRDILDAVDKNAVARTTTWDGVRVLLLLLPLTEDVLSPGDRVNLYRSTLNQVYSLSGLDSGNEKFPELDGPVKEIVRARIVWHAIVDEGITSALNGNKLIFDQDDAISFEPTLTSETYNAALQSCPVTAHLNSNFTFIPCRLAAVCRLINEYLTSPKAERLAACGKEDITQQRLELIWSTLEESLKEFDSLRGTGDFADSVEDELRETFVSKWQIIIYGIYNTIRERLWARISHLSDSIGSRSSARMRSMINLHDMAESRCNALVARTLDAIRRHAESWFFELDAGLFEPGIVFAAEHFANDADCLEEFQCCTDALQRMRWAFSQNENQVTRLNALWDARRAEEAMRTHIPQQQLPAAPLLAPFDNSMDGDSGFTLDNFRLVGGSSLGNDGLAYLQLHPANNSANHQGDRYWQTTSLPHSPLNVSIDGASEGTRKSSSAFSGFEIGGSPVSPTHSVSQGSAWSDSQIEEGVRSDARHQFMGRFQPNEDFLPITPAIPGLSLPSPTFHSPSSDIVRTPATYGPPIINSGRMESPLHPHIVAPLGQLSGHGAYLDSVVPLTQHSLPEAREMRSTHSSVSSSSVYLQPSLEAPLPLCDQSLDVLQFLGATSLNSYPSSAFSL</sequence>
<dbReference type="SUPFAM" id="SSF57701">
    <property type="entry name" value="Zn2/Cys6 DNA-binding domain"/>
    <property type="match status" value="1"/>
</dbReference>
<dbReference type="InterPro" id="IPR036864">
    <property type="entry name" value="Zn2-C6_fun-type_DNA-bd_sf"/>
</dbReference>
<dbReference type="Gene3D" id="4.10.240.10">
    <property type="entry name" value="Zn(2)-C6 fungal-type DNA-binding domain"/>
    <property type="match status" value="1"/>
</dbReference>
<organism evidence="4 5">
    <name type="scientific">Tulasnella calospora MUT 4182</name>
    <dbReference type="NCBI Taxonomy" id="1051891"/>
    <lineage>
        <taxon>Eukaryota</taxon>
        <taxon>Fungi</taxon>
        <taxon>Dikarya</taxon>
        <taxon>Basidiomycota</taxon>
        <taxon>Agaricomycotina</taxon>
        <taxon>Agaricomycetes</taxon>
        <taxon>Cantharellales</taxon>
        <taxon>Tulasnellaceae</taxon>
        <taxon>Tulasnella</taxon>
    </lineage>
</organism>
<dbReference type="CDD" id="cd12148">
    <property type="entry name" value="fungal_TF_MHR"/>
    <property type="match status" value="1"/>
</dbReference>
<dbReference type="EMBL" id="KN823036">
    <property type="protein sequence ID" value="KIO25761.1"/>
    <property type="molecule type" value="Genomic_DNA"/>
</dbReference>
<proteinExistence type="predicted"/>
<dbReference type="PANTHER" id="PTHR46910">
    <property type="entry name" value="TRANSCRIPTION FACTOR PDR1"/>
    <property type="match status" value="1"/>
</dbReference>
<dbReference type="PANTHER" id="PTHR46910:SF38">
    <property type="entry name" value="ZN(2)-C6 FUNGAL-TYPE DOMAIN-CONTAINING PROTEIN"/>
    <property type="match status" value="1"/>
</dbReference>
<dbReference type="InterPro" id="IPR050987">
    <property type="entry name" value="AtrR-like"/>
</dbReference>
<dbReference type="GO" id="GO:0000981">
    <property type="term" value="F:DNA-binding transcription factor activity, RNA polymerase II-specific"/>
    <property type="evidence" value="ECO:0007669"/>
    <property type="project" value="InterPro"/>
</dbReference>
<dbReference type="InterPro" id="IPR001138">
    <property type="entry name" value="Zn2Cys6_DnaBD"/>
</dbReference>
<keyword evidence="1" id="KW-0539">Nucleus</keyword>
<gene>
    <name evidence="4" type="ORF">M407DRAFT_24918</name>
</gene>
<feature type="compositionally biased region" description="Polar residues" evidence="2">
    <location>
        <begin position="9"/>
        <end position="25"/>
    </location>
</feature>
<feature type="domain" description="Zn(2)-C6 fungal-type" evidence="3">
    <location>
        <begin position="37"/>
        <end position="70"/>
    </location>
</feature>
<dbReference type="Proteomes" id="UP000054248">
    <property type="component" value="Unassembled WGS sequence"/>
</dbReference>
<dbReference type="Pfam" id="PF00172">
    <property type="entry name" value="Zn_clus"/>
    <property type="match status" value="1"/>
</dbReference>
<feature type="compositionally biased region" description="Polar residues" evidence="2">
    <location>
        <begin position="678"/>
        <end position="693"/>
    </location>
</feature>
<keyword evidence="5" id="KW-1185">Reference proteome</keyword>
<dbReference type="STRING" id="1051891.A0A0C3QH32"/>
<evidence type="ECO:0000313" key="4">
    <source>
        <dbReference type="EMBL" id="KIO25761.1"/>
    </source>
</evidence>